<gene>
    <name evidence="2" type="ORF">NB640_09260</name>
</gene>
<dbReference type="RefSeq" id="WP_269308429.1">
    <property type="nucleotide sequence ID" value="NZ_CP098242.1"/>
</dbReference>
<dbReference type="Pfam" id="PF10442">
    <property type="entry name" value="FIST_C"/>
    <property type="match status" value="1"/>
</dbReference>
<sequence length="386" mass="41578">MLKMLTAYTLETDEADVAVSDILGQLERQSRLLANAVGLIACDVEFIETGVVRALCEQLPFEVAGCTTLTSAVPGAHGQRILSLSVLTSEDVSFSTAISAPLPAEGIGREVENAYEAALSKLPGLPSLILAFTPVMPTISGAVILEHLDTVCNGTPIFGPFSTDYTLAFEESMTILNGEASENTVAFILMHGDVNPRFFVSGSADGNIQKQPAIITKSDGYLLQEVNDMLLSDYLDTLGLKPDNRNAKTAITLPLVVTDETMVPLTRAIYSLTPEGHAICGGKMPVDAALAIGRLDYSAVLEKSTETMRELLAEENINAILMYPCMVRNIMLGPDTDDEIRAIVDMIGDRAPYHLSYAGGEICPMQGSDKRLINCFHNFTFIACVF</sequence>
<dbReference type="Pfam" id="PF08495">
    <property type="entry name" value="FIST"/>
    <property type="match status" value="1"/>
</dbReference>
<feature type="domain" description="FIST C-domain" evidence="1">
    <location>
        <begin position="230"/>
        <end position="365"/>
    </location>
</feature>
<evidence type="ECO:0000313" key="2">
    <source>
        <dbReference type="EMBL" id="WAW09432.1"/>
    </source>
</evidence>
<protein>
    <submittedName>
        <fullName evidence="2">FIST C-terminal domain-containing protein</fullName>
    </submittedName>
</protein>
<accession>A0A9E9P212</accession>
<dbReference type="Proteomes" id="UP001156215">
    <property type="component" value="Chromosome"/>
</dbReference>
<dbReference type="KEGG" id="ovb:NB640_09260"/>
<keyword evidence="3" id="KW-1185">Reference proteome</keyword>
<evidence type="ECO:0000313" key="3">
    <source>
        <dbReference type="Proteomes" id="UP001156215"/>
    </source>
</evidence>
<organism evidence="2 3">
    <name type="scientific">Oxalobacter vibrioformis</name>
    <dbReference type="NCBI Taxonomy" id="933080"/>
    <lineage>
        <taxon>Bacteria</taxon>
        <taxon>Pseudomonadati</taxon>
        <taxon>Pseudomonadota</taxon>
        <taxon>Betaproteobacteria</taxon>
        <taxon>Burkholderiales</taxon>
        <taxon>Oxalobacteraceae</taxon>
        <taxon>Oxalobacter</taxon>
    </lineage>
</organism>
<dbReference type="InterPro" id="IPR019494">
    <property type="entry name" value="FIST_C"/>
</dbReference>
<evidence type="ECO:0000259" key="1">
    <source>
        <dbReference type="SMART" id="SM01204"/>
    </source>
</evidence>
<dbReference type="SMART" id="SM01204">
    <property type="entry name" value="FIST_C"/>
    <property type="match status" value="1"/>
</dbReference>
<name>A0A9E9P212_9BURK</name>
<dbReference type="EMBL" id="CP098242">
    <property type="protein sequence ID" value="WAW09432.1"/>
    <property type="molecule type" value="Genomic_DNA"/>
</dbReference>
<proteinExistence type="predicted"/>
<dbReference type="AlphaFoldDB" id="A0A9E9P212"/>
<reference evidence="2" key="1">
    <citation type="journal article" date="2022" name="Front. Microbiol.">
        <title>New perspectives on an old grouping: The genomic and phenotypic variability of Oxalobacter formigenes and the implications for calcium oxalate stone prevention.</title>
        <authorList>
            <person name="Chmiel J.A."/>
            <person name="Carr C."/>
            <person name="Stuivenberg G.A."/>
            <person name="Venema R."/>
            <person name="Chanyi R.M."/>
            <person name="Al K.F."/>
            <person name="Giguere D."/>
            <person name="Say H."/>
            <person name="Akouris P.P."/>
            <person name="Dominguez Romero S.A."/>
            <person name="Kwong A."/>
            <person name="Tai V."/>
            <person name="Koval S.F."/>
            <person name="Razvi H."/>
            <person name="Bjazevic J."/>
            <person name="Burton J.P."/>
        </authorList>
    </citation>
    <scope>NUCLEOTIDE SEQUENCE</scope>
    <source>
        <strain evidence="2">WoOx3</strain>
    </source>
</reference>
<dbReference type="InterPro" id="IPR013702">
    <property type="entry name" value="FIST_domain_N"/>
</dbReference>